<gene>
    <name evidence="12" type="ORF">HRR80_004860</name>
</gene>
<feature type="compositionally biased region" description="Basic and acidic residues" evidence="9">
    <location>
        <begin position="120"/>
        <end position="147"/>
    </location>
</feature>
<feature type="compositionally biased region" description="Low complexity" evidence="9">
    <location>
        <begin position="743"/>
        <end position="755"/>
    </location>
</feature>
<dbReference type="InterPro" id="IPR013083">
    <property type="entry name" value="Znf_RING/FYVE/PHD"/>
</dbReference>
<feature type="compositionally biased region" description="Basic and acidic residues" evidence="9">
    <location>
        <begin position="237"/>
        <end position="246"/>
    </location>
</feature>
<feature type="compositionally biased region" description="Polar residues" evidence="9">
    <location>
        <begin position="516"/>
        <end position="529"/>
    </location>
</feature>
<dbReference type="PANTHER" id="PTHR16079:SF4">
    <property type="entry name" value="E3 UBIQUITIN-PROTEIN LIGASE CHFR"/>
    <property type="match status" value="1"/>
</dbReference>
<dbReference type="InterPro" id="IPR036028">
    <property type="entry name" value="SH3-like_dom_sf"/>
</dbReference>
<dbReference type="PROSITE" id="PS00518">
    <property type="entry name" value="ZF_RING_1"/>
    <property type="match status" value="1"/>
</dbReference>
<dbReference type="Gene3D" id="2.30.30.40">
    <property type="entry name" value="SH3 Domains"/>
    <property type="match status" value="1"/>
</dbReference>
<proteinExistence type="inferred from homology"/>
<dbReference type="SMART" id="SM00326">
    <property type="entry name" value="SH3"/>
    <property type="match status" value="1"/>
</dbReference>
<feature type="domain" description="RING-type" evidence="11">
    <location>
        <begin position="20"/>
        <end position="74"/>
    </location>
</feature>
<evidence type="ECO:0000256" key="1">
    <source>
        <dbReference type="ARBA" id="ARBA00008649"/>
    </source>
</evidence>
<evidence type="ECO:0000256" key="2">
    <source>
        <dbReference type="ARBA" id="ARBA00022443"/>
    </source>
</evidence>
<feature type="compositionally biased region" description="Polar residues" evidence="9">
    <location>
        <begin position="728"/>
        <end position="737"/>
    </location>
</feature>
<dbReference type="SMART" id="SM00184">
    <property type="entry name" value="RING"/>
    <property type="match status" value="1"/>
</dbReference>
<feature type="compositionally biased region" description="Basic and acidic residues" evidence="9">
    <location>
        <begin position="448"/>
        <end position="463"/>
    </location>
</feature>
<dbReference type="SUPFAM" id="SSF57850">
    <property type="entry name" value="RING/U-box"/>
    <property type="match status" value="1"/>
</dbReference>
<keyword evidence="4 7" id="KW-0863">Zinc-finger</keyword>
<feature type="region of interest" description="Disordered" evidence="9">
    <location>
        <begin position="324"/>
        <end position="537"/>
    </location>
</feature>
<feature type="region of interest" description="Disordered" evidence="9">
    <location>
        <begin position="710"/>
        <end position="755"/>
    </location>
</feature>
<dbReference type="SUPFAM" id="SSF50044">
    <property type="entry name" value="SH3-domain"/>
    <property type="match status" value="1"/>
</dbReference>
<keyword evidence="2 8" id="KW-0728">SH3 domain</keyword>
<evidence type="ECO:0000256" key="8">
    <source>
        <dbReference type="PROSITE-ProRule" id="PRU00192"/>
    </source>
</evidence>
<dbReference type="GO" id="GO:0005634">
    <property type="term" value="C:nucleus"/>
    <property type="evidence" value="ECO:0007669"/>
    <property type="project" value="TreeGrafter"/>
</dbReference>
<dbReference type="AlphaFoldDB" id="A0AAN6IVB1"/>
<feature type="compositionally biased region" description="Basic and acidic residues" evidence="9">
    <location>
        <begin position="410"/>
        <end position="420"/>
    </location>
</feature>
<dbReference type="InterPro" id="IPR001841">
    <property type="entry name" value="Znf_RING"/>
</dbReference>
<feature type="region of interest" description="Disordered" evidence="9">
    <location>
        <begin position="101"/>
        <end position="249"/>
    </location>
</feature>
<dbReference type="Proteomes" id="UP001161757">
    <property type="component" value="Unassembled WGS sequence"/>
</dbReference>
<dbReference type="InterPro" id="IPR001452">
    <property type="entry name" value="SH3_domain"/>
</dbReference>
<feature type="compositionally biased region" description="Polar residues" evidence="9">
    <location>
        <begin position="166"/>
        <end position="179"/>
    </location>
</feature>
<evidence type="ECO:0000256" key="4">
    <source>
        <dbReference type="ARBA" id="ARBA00022771"/>
    </source>
</evidence>
<dbReference type="PROSITE" id="PS50002">
    <property type="entry name" value="SH3"/>
    <property type="match status" value="1"/>
</dbReference>
<feature type="compositionally biased region" description="Basic and acidic residues" evidence="9">
    <location>
        <begin position="184"/>
        <end position="205"/>
    </location>
</feature>
<accession>A0AAN6IVB1</accession>
<evidence type="ECO:0008006" key="14">
    <source>
        <dbReference type="Google" id="ProtNLM"/>
    </source>
</evidence>
<dbReference type="GO" id="GO:0016567">
    <property type="term" value="P:protein ubiquitination"/>
    <property type="evidence" value="ECO:0007669"/>
    <property type="project" value="TreeGrafter"/>
</dbReference>
<protein>
    <recommendedName>
        <fullName evidence="14">RING-type domain-containing protein</fullName>
    </recommendedName>
</protein>
<feature type="compositionally biased region" description="Basic and acidic residues" evidence="9">
    <location>
        <begin position="337"/>
        <end position="354"/>
    </location>
</feature>
<evidence type="ECO:0000256" key="3">
    <source>
        <dbReference type="ARBA" id="ARBA00022723"/>
    </source>
</evidence>
<dbReference type="Gene3D" id="3.30.40.10">
    <property type="entry name" value="Zinc/RING finger domain, C3HC4 (zinc finger)"/>
    <property type="match status" value="1"/>
</dbReference>
<evidence type="ECO:0000313" key="12">
    <source>
        <dbReference type="EMBL" id="KAJ8991528.1"/>
    </source>
</evidence>
<keyword evidence="6" id="KW-0832">Ubl conjugation</keyword>
<dbReference type="EMBL" id="JAJGCB010000008">
    <property type="protein sequence ID" value="KAJ8991528.1"/>
    <property type="molecule type" value="Genomic_DNA"/>
</dbReference>
<evidence type="ECO:0000256" key="6">
    <source>
        <dbReference type="ARBA" id="ARBA00022843"/>
    </source>
</evidence>
<evidence type="ECO:0000313" key="13">
    <source>
        <dbReference type="Proteomes" id="UP001161757"/>
    </source>
</evidence>
<reference evidence="12" key="1">
    <citation type="submission" date="2023-01" db="EMBL/GenBank/DDBJ databases">
        <title>Exophiala dermititidis isolated from Cystic Fibrosis Patient.</title>
        <authorList>
            <person name="Kurbessoian T."/>
            <person name="Crocker A."/>
            <person name="Murante D."/>
            <person name="Hogan D.A."/>
            <person name="Stajich J.E."/>
        </authorList>
    </citation>
    <scope>NUCLEOTIDE SEQUENCE</scope>
    <source>
        <strain evidence="12">Ex8</strain>
    </source>
</reference>
<comment type="similarity">
    <text evidence="1">Belongs to the SH3RF family.</text>
</comment>
<evidence type="ECO:0000256" key="9">
    <source>
        <dbReference type="SAM" id="MobiDB-lite"/>
    </source>
</evidence>
<dbReference type="InterPro" id="IPR052256">
    <property type="entry name" value="E3_ubiquitin-ligase_CHFR"/>
</dbReference>
<dbReference type="GO" id="GO:0006511">
    <property type="term" value="P:ubiquitin-dependent protein catabolic process"/>
    <property type="evidence" value="ECO:0007669"/>
    <property type="project" value="TreeGrafter"/>
</dbReference>
<sequence>MATTGQPSTGLLNLEKELVCFICTEVLYQPLTLLDCLHTFCGSCLKEWFSHQYRKATHSHSASTTHPYTCPTCRAPVKDVQHNAMINTLLDMFLAANPGKDRTAEEKSEMAQIYQPGDEIMPKVESYRRRERRRREEEEVRARERRSGGYVIQERSRPDQRLHVSSADSALTPPTTSGHSRSRERRDRRERSRDSESRTAEERQQIDGAVGSRPRNAASSSSTDLSAPLAPLAGSPRHPDAVEARQRGARTVAHQASLISLVSASESGTGTGESLNEAQLMQEILSEGLLDGINVEELTEAEQDELSEIIAERYRQLHPERVRRSVPAVASTDTVSDESRRSDDTQIEEADRRPRQSARSSQRQQTQPSPRSSRSVTIGGTDGRPPSAFPQASTEQALPPPQEITHRRRPSDESGRRDMSNMRTARTARSSHPSGSRSTPAARSATDLSDRPESFALAAERRNPRANASRSNTEPRASPRASEVWQSAGRAGSSPPEAVSSATQSPTVDHDGPVMSSVNTAPVPTSIPTSDLVPSGLEPLVPSSADVSTRCEEPLIECARCFRPGIQYELYKHCPSCKMDLCLRCYRAGRGCNHWYGFGHAALLKFEASQPRNRSSQAIELPHLLVGRRYLIPPSNDQPRGQERNATVSGDPALRLQEGNFCDRCGAFANDCFWSCDFCNEGEWGFCNDCVNTNHCCNHPLLPVAYKPADLNSRNTTSRPGTAGTEGGASQTLSPFTATGRMPSPAQSAPSSTTSGTGVYAGAVPLVITTHCDICSRSVLPEETRYHCPSHPPPSAEKPDQKGDFDICRTCYHRIVKTGQIKQDDGPDGWRLCPSGHRMIEVTFEQESHEGQRRVILRDLVGGVKMTESDMLAWKLANTQLSQPNNSSQWAWATLADPPAAAPATGVVPEFRGLGGQWVWREDPAGTRRATRPRDAILPNPTTKFPPDGGFGKVCRARWGYIPAEGEEGEGELMFPKHAEIKEVEEVNDEWWFGVYAGDMGVFPAAYVREV</sequence>
<organism evidence="12 13">
    <name type="scientific">Exophiala dermatitidis</name>
    <name type="common">Black yeast-like fungus</name>
    <name type="synonym">Wangiella dermatitidis</name>
    <dbReference type="NCBI Taxonomy" id="5970"/>
    <lineage>
        <taxon>Eukaryota</taxon>
        <taxon>Fungi</taxon>
        <taxon>Dikarya</taxon>
        <taxon>Ascomycota</taxon>
        <taxon>Pezizomycotina</taxon>
        <taxon>Eurotiomycetes</taxon>
        <taxon>Chaetothyriomycetidae</taxon>
        <taxon>Chaetothyriales</taxon>
        <taxon>Herpotrichiellaceae</taxon>
        <taxon>Exophiala</taxon>
    </lineage>
</organism>
<evidence type="ECO:0000256" key="7">
    <source>
        <dbReference type="PROSITE-ProRule" id="PRU00175"/>
    </source>
</evidence>
<dbReference type="InterPro" id="IPR017907">
    <property type="entry name" value="Znf_RING_CS"/>
</dbReference>
<name>A0AAN6IVB1_EXODE</name>
<evidence type="ECO:0000256" key="5">
    <source>
        <dbReference type="ARBA" id="ARBA00022833"/>
    </source>
</evidence>
<dbReference type="GO" id="GO:0004842">
    <property type="term" value="F:ubiquitin-protein transferase activity"/>
    <property type="evidence" value="ECO:0007669"/>
    <property type="project" value="TreeGrafter"/>
</dbReference>
<feature type="compositionally biased region" description="Low complexity" evidence="9">
    <location>
        <begin position="357"/>
        <end position="375"/>
    </location>
</feature>
<evidence type="ECO:0000259" key="11">
    <source>
        <dbReference type="PROSITE" id="PS50089"/>
    </source>
</evidence>
<evidence type="ECO:0000259" key="10">
    <source>
        <dbReference type="PROSITE" id="PS50002"/>
    </source>
</evidence>
<comment type="caution">
    <text evidence="12">The sequence shown here is derived from an EMBL/GenBank/DDBJ whole genome shotgun (WGS) entry which is preliminary data.</text>
</comment>
<dbReference type="PROSITE" id="PS50089">
    <property type="entry name" value="ZF_RING_2"/>
    <property type="match status" value="1"/>
</dbReference>
<dbReference type="GO" id="GO:0008270">
    <property type="term" value="F:zinc ion binding"/>
    <property type="evidence" value="ECO:0007669"/>
    <property type="project" value="UniProtKB-KW"/>
</dbReference>
<keyword evidence="3" id="KW-0479">Metal-binding</keyword>
<keyword evidence="5" id="KW-0862">Zinc</keyword>
<feature type="compositionally biased region" description="Polar residues" evidence="9">
    <location>
        <begin position="421"/>
        <end position="441"/>
    </location>
</feature>
<dbReference type="PANTHER" id="PTHR16079">
    <property type="entry name" value="UBIQUITIN LIGASE PROTEIN CHFR"/>
    <property type="match status" value="1"/>
</dbReference>
<feature type="domain" description="SH3" evidence="10">
    <location>
        <begin position="950"/>
        <end position="1011"/>
    </location>
</feature>
<dbReference type="Pfam" id="PF13923">
    <property type="entry name" value="zf-C3HC4_2"/>
    <property type="match status" value="1"/>
</dbReference>